<dbReference type="SUPFAM" id="SSF50965">
    <property type="entry name" value="Galactose oxidase, central domain"/>
    <property type="match status" value="1"/>
</dbReference>
<reference evidence="1" key="1">
    <citation type="submission" date="2023-10" db="EMBL/GenBank/DDBJ databases">
        <title>Chromosome-level genome of the transformable northern wattle, Acacia crassicarpa.</title>
        <authorList>
            <person name="Massaro I."/>
            <person name="Sinha N.R."/>
            <person name="Poethig S."/>
            <person name="Leichty A.R."/>
        </authorList>
    </citation>
    <scope>NUCLEOTIDE SEQUENCE</scope>
    <source>
        <strain evidence="1">Acra3RX</strain>
        <tissue evidence="1">Leaf</tissue>
    </source>
</reference>
<dbReference type="InterPro" id="IPR015915">
    <property type="entry name" value="Kelch-typ_b-propeller"/>
</dbReference>
<name>A0AAE1MHG0_9FABA</name>
<organism evidence="1 2">
    <name type="scientific">Acacia crassicarpa</name>
    <name type="common">northern wattle</name>
    <dbReference type="NCBI Taxonomy" id="499986"/>
    <lineage>
        <taxon>Eukaryota</taxon>
        <taxon>Viridiplantae</taxon>
        <taxon>Streptophyta</taxon>
        <taxon>Embryophyta</taxon>
        <taxon>Tracheophyta</taxon>
        <taxon>Spermatophyta</taxon>
        <taxon>Magnoliopsida</taxon>
        <taxon>eudicotyledons</taxon>
        <taxon>Gunneridae</taxon>
        <taxon>Pentapetalae</taxon>
        <taxon>rosids</taxon>
        <taxon>fabids</taxon>
        <taxon>Fabales</taxon>
        <taxon>Fabaceae</taxon>
        <taxon>Caesalpinioideae</taxon>
        <taxon>mimosoid clade</taxon>
        <taxon>Acacieae</taxon>
        <taxon>Acacia</taxon>
    </lineage>
</organism>
<gene>
    <name evidence="1" type="ORF">QN277_026489</name>
</gene>
<evidence type="ECO:0000313" key="2">
    <source>
        <dbReference type="Proteomes" id="UP001293593"/>
    </source>
</evidence>
<keyword evidence="2" id="KW-1185">Reference proteome</keyword>
<accession>A0AAE1MHG0</accession>
<comment type="caution">
    <text evidence="1">The sequence shown here is derived from an EMBL/GenBank/DDBJ whole genome shotgun (WGS) entry which is preliminary data.</text>
</comment>
<protein>
    <submittedName>
        <fullName evidence="1">Uncharacterized protein</fullName>
    </submittedName>
</protein>
<dbReference type="AlphaFoldDB" id="A0AAE1MHG0"/>
<dbReference type="EMBL" id="JAWXYG010000008">
    <property type="protein sequence ID" value="KAK4265434.1"/>
    <property type="molecule type" value="Genomic_DNA"/>
</dbReference>
<evidence type="ECO:0000313" key="1">
    <source>
        <dbReference type="EMBL" id="KAK4265434.1"/>
    </source>
</evidence>
<sequence length="358" mass="39982">MGKGMEKLIYVHVVRLGKSFKKGVTDSGYADATNDWYVIKQRKDGSEMIRVFEDVDQLNHLGPALLDTCCEVIGSCIYVIGGLSVMCRRPYEIGGDEGSGQIRFLDTRNPKDGWRTCFAFPFTLSGCESVVIDNRWLYLFGGNRRDGCFPPKPWAYAVNVDDNKAIKDRVREIAQPGNSVYAPLFSAYLSSGILVAYMSVEGTLYGLDCMNNVWSEYQNDLPYSAAELVNCTTAVFDGILYIYDSDNMTLTSYDIYNKKELYVVGLPHSFGSGLDYAVELIVLSKDRFCIIQDMNGDVSNELILYYTRFSISYDTPEPSVVLEEDKSFHVLGCRLLNVVAVDPHSDVASTSSSISRSN</sequence>
<proteinExistence type="predicted"/>
<dbReference type="Gene3D" id="2.120.10.80">
    <property type="entry name" value="Kelch-type beta propeller"/>
    <property type="match status" value="1"/>
</dbReference>
<dbReference type="InterPro" id="IPR011043">
    <property type="entry name" value="Gal_Oxase/kelch_b-propeller"/>
</dbReference>
<dbReference type="Proteomes" id="UP001293593">
    <property type="component" value="Unassembled WGS sequence"/>
</dbReference>